<dbReference type="EMBL" id="NPKH01000041">
    <property type="protein sequence ID" value="PAP91384.1"/>
    <property type="molecule type" value="Genomic_DNA"/>
</dbReference>
<evidence type="ECO:0000256" key="1">
    <source>
        <dbReference type="SAM" id="Phobius"/>
    </source>
</evidence>
<dbReference type="RefSeq" id="WP_029351922.1">
    <property type="nucleotide sequence ID" value="NZ_NPKH01000041.1"/>
</dbReference>
<keyword evidence="1" id="KW-1133">Transmembrane helix</keyword>
<accession>A0A271K780</accession>
<feature type="transmembrane region" description="Helical" evidence="1">
    <location>
        <begin position="23"/>
        <end position="45"/>
    </location>
</feature>
<sequence>MDTLMTTARQFCQDDSGAAMVEYSILVGIIAAAAILAILAIGGWVTGRFTGLCAALEASPLGTCNEGTGVGT</sequence>
<dbReference type="InterPro" id="IPR007047">
    <property type="entry name" value="Flp_Fap"/>
</dbReference>
<dbReference type="Proteomes" id="UP000215931">
    <property type="component" value="Unassembled WGS sequence"/>
</dbReference>
<dbReference type="AlphaFoldDB" id="A0A271K780"/>
<reference evidence="2 3" key="1">
    <citation type="submission" date="2017-08" db="EMBL/GenBank/DDBJ databases">
        <title>Mesorhizobium wenxinae sp. nov., a novel rhizobial species isolated from root nodules of chickpea (Cicer arietinum L.).</title>
        <authorList>
            <person name="Zhang J."/>
        </authorList>
    </citation>
    <scope>NUCLEOTIDE SEQUENCE [LARGE SCALE GENOMIC DNA]</scope>
    <source>
        <strain evidence="3">WYCCWR 10019</strain>
    </source>
</reference>
<dbReference type="Pfam" id="PF04964">
    <property type="entry name" value="Flp_Fap"/>
    <property type="match status" value="1"/>
</dbReference>
<comment type="caution">
    <text evidence="2">The sequence shown here is derived from an EMBL/GenBank/DDBJ whole genome shotgun (WGS) entry which is preliminary data.</text>
</comment>
<gene>
    <name evidence="2" type="ORF">CIT31_32430</name>
</gene>
<organism evidence="2 3">
    <name type="scientific">Mesorhizobium wenxiniae</name>
    <dbReference type="NCBI Taxonomy" id="2014805"/>
    <lineage>
        <taxon>Bacteria</taxon>
        <taxon>Pseudomonadati</taxon>
        <taxon>Pseudomonadota</taxon>
        <taxon>Alphaproteobacteria</taxon>
        <taxon>Hyphomicrobiales</taxon>
        <taxon>Phyllobacteriaceae</taxon>
        <taxon>Mesorhizobium</taxon>
    </lineage>
</organism>
<protein>
    <submittedName>
        <fullName evidence="2">Flp family type IVb pilin</fullName>
    </submittedName>
</protein>
<proteinExistence type="predicted"/>
<name>A0A271K780_9HYPH</name>
<keyword evidence="3" id="KW-1185">Reference proteome</keyword>
<evidence type="ECO:0000313" key="3">
    <source>
        <dbReference type="Proteomes" id="UP000215931"/>
    </source>
</evidence>
<keyword evidence="1" id="KW-0812">Transmembrane</keyword>
<keyword evidence="1" id="KW-0472">Membrane</keyword>
<evidence type="ECO:0000313" key="2">
    <source>
        <dbReference type="EMBL" id="PAP91384.1"/>
    </source>
</evidence>